<dbReference type="EMBL" id="FOFG01000013">
    <property type="protein sequence ID" value="SER20533.1"/>
    <property type="molecule type" value="Genomic_DNA"/>
</dbReference>
<dbReference type="InterPro" id="IPR010921">
    <property type="entry name" value="Trp_repressor/repl_initiator"/>
</dbReference>
<dbReference type="SMART" id="SM00760">
    <property type="entry name" value="Bac_DnaA_C"/>
    <property type="match status" value="1"/>
</dbReference>
<dbReference type="GO" id="GO:0043565">
    <property type="term" value="F:sequence-specific DNA binding"/>
    <property type="evidence" value="ECO:0007669"/>
    <property type="project" value="InterPro"/>
</dbReference>
<keyword evidence="3" id="KW-1185">Reference proteome</keyword>
<evidence type="ECO:0000313" key="2">
    <source>
        <dbReference type="EMBL" id="SER20533.1"/>
    </source>
</evidence>
<dbReference type="Gene3D" id="1.10.1750.10">
    <property type="match status" value="1"/>
</dbReference>
<proteinExistence type="predicted"/>
<organism evidence="2 3">
    <name type="scientific">Faunimonas pinastri</name>
    <dbReference type="NCBI Taxonomy" id="1855383"/>
    <lineage>
        <taxon>Bacteria</taxon>
        <taxon>Pseudomonadati</taxon>
        <taxon>Pseudomonadota</taxon>
        <taxon>Alphaproteobacteria</taxon>
        <taxon>Hyphomicrobiales</taxon>
        <taxon>Afifellaceae</taxon>
        <taxon>Faunimonas</taxon>
    </lineage>
</organism>
<gene>
    <name evidence="2" type="ORF">SAMN05216548_11328</name>
</gene>
<accession>A0A1H9MBM5</accession>
<dbReference type="RefSeq" id="WP_238858375.1">
    <property type="nucleotide sequence ID" value="NZ_FOFG01000013.1"/>
</dbReference>
<dbReference type="AlphaFoldDB" id="A0A1H9MBM5"/>
<dbReference type="Pfam" id="PF08299">
    <property type="entry name" value="Bac_DnaA_C"/>
    <property type="match status" value="1"/>
</dbReference>
<dbReference type="STRING" id="1855383.SAMN05216548_11328"/>
<dbReference type="GO" id="GO:0006275">
    <property type="term" value="P:regulation of DNA replication"/>
    <property type="evidence" value="ECO:0007669"/>
    <property type="project" value="InterPro"/>
</dbReference>
<dbReference type="InterPro" id="IPR013159">
    <property type="entry name" value="DnaA_C"/>
</dbReference>
<dbReference type="Proteomes" id="UP000199647">
    <property type="component" value="Unassembled WGS sequence"/>
</dbReference>
<dbReference type="CDD" id="cd06571">
    <property type="entry name" value="Bac_DnaA_C"/>
    <property type="match status" value="1"/>
</dbReference>
<feature type="domain" description="Chromosomal replication initiator DnaA C-terminal" evidence="1">
    <location>
        <begin position="22"/>
        <end position="91"/>
    </location>
</feature>
<evidence type="ECO:0000259" key="1">
    <source>
        <dbReference type="SMART" id="SM00760"/>
    </source>
</evidence>
<dbReference type="GO" id="GO:0005524">
    <property type="term" value="F:ATP binding"/>
    <property type="evidence" value="ECO:0007669"/>
    <property type="project" value="InterPro"/>
</dbReference>
<evidence type="ECO:0000313" key="3">
    <source>
        <dbReference type="Proteomes" id="UP000199647"/>
    </source>
</evidence>
<protein>
    <submittedName>
        <fullName evidence="2">DnaA protein helix-turn-helix</fullName>
    </submittedName>
</protein>
<name>A0A1H9MBM5_9HYPH</name>
<dbReference type="GO" id="GO:0006270">
    <property type="term" value="P:DNA replication initiation"/>
    <property type="evidence" value="ECO:0007669"/>
    <property type="project" value="InterPro"/>
</dbReference>
<sequence>MERVISGEVRRPERLKADAMSACRAIEGLVGTALGVSLSDLRGGTRGRAEIAFARQCAMYLAHVGLGLSPTEVGKLFRRDRTTVSHGCAVVEDRRDDPKVDRILNCLEAALVTWQDTFLGSAG</sequence>
<dbReference type="SUPFAM" id="SSF48295">
    <property type="entry name" value="TrpR-like"/>
    <property type="match status" value="1"/>
</dbReference>
<reference evidence="2 3" key="1">
    <citation type="submission" date="2016-10" db="EMBL/GenBank/DDBJ databases">
        <authorList>
            <person name="de Groot N.N."/>
        </authorList>
    </citation>
    <scope>NUCLEOTIDE SEQUENCE [LARGE SCALE GENOMIC DNA]</scope>
    <source>
        <strain evidence="2 3">A52C2</strain>
    </source>
</reference>